<organism evidence="1 2">
    <name type="scientific">Arsenicibacter rosenii</name>
    <dbReference type="NCBI Taxonomy" id="1750698"/>
    <lineage>
        <taxon>Bacteria</taxon>
        <taxon>Pseudomonadati</taxon>
        <taxon>Bacteroidota</taxon>
        <taxon>Cytophagia</taxon>
        <taxon>Cytophagales</taxon>
        <taxon>Spirosomataceae</taxon>
        <taxon>Arsenicibacter</taxon>
    </lineage>
</organism>
<keyword evidence="2" id="KW-1185">Reference proteome</keyword>
<sequence length="178" mass="20646">MDLTFDEIATEVLEELTADALLYFRRALEAKRLVLTEELMRSFRYHIVRSATQVAAEIDLLNYGRFKDMRQLRYRGSMPPIDAMEFFVEKVGIGNFAYVSGYWDRTGSRIATVPNAVRRIAAGISFSRKVYTTKRPYSGTWYNETKMNMVNVGKKRLAWRTSEWIAAQIKMTAEEDTD</sequence>
<proteinExistence type="predicted"/>
<dbReference type="AlphaFoldDB" id="A0A1S2VQW8"/>
<comment type="caution">
    <text evidence="1">The sequence shown here is derived from an EMBL/GenBank/DDBJ whole genome shotgun (WGS) entry which is preliminary data.</text>
</comment>
<evidence type="ECO:0000313" key="1">
    <source>
        <dbReference type="EMBL" id="OIN61161.1"/>
    </source>
</evidence>
<dbReference type="EMBL" id="MORL01000001">
    <property type="protein sequence ID" value="OIN61161.1"/>
    <property type="molecule type" value="Genomic_DNA"/>
</dbReference>
<reference evidence="1 2" key="1">
    <citation type="submission" date="2016-10" db="EMBL/GenBank/DDBJ databases">
        <title>Arsenicibacter rosenii gen. nov., sp. nov., an efficient arsenic-methylating bacterium isolated from an arsenic-contaminated paddy soil.</title>
        <authorList>
            <person name="Huang K."/>
        </authorList>
    </citation>
    <scope>NUCLEOTIDE SEQUENCE [LARGE SCALE GENOMIC DNA]</scope>
    <source>
        <strain evidence="1 2">SM-1</strain>
    </source>
</reference>
<dbReference type="Proteomes" id="UP000181790">
    <property type="component" value="Unassembled WGS sequence"/>
</dbReference>
<protein>
    <submittedName>
        <fullName evidence="1">Uncharacterized protein</fullName>
    </submittedName>
</protein>
<evidence type="ECO:0000313" key="2">
    <source>
        <dbReference type="Proteomes" id="UP000181790"/>
    </source>
</evidence>
<gene>
    <name evidence="1" type="ORF">BLX24_03625</name>
</gene>
<dbReference type="OrthoDB" id="957470at2"/>
<name>A0A1S2VQW8_9BACT</name>
<accession>A0A1S2VQW8</accession>
<dbReference type="RefSeq" id="WP_071501665.1">
    <property type="nucleotide sequence ID" value="NZ_MORL01000001.1"/>
</dbReference>